<reference evidence="1" key="1">
    <citation type="submission" date="2022-04" db="EMBL/GenBank/DDBJ databases">
        <title>Chromosome-scale genome assembly of Holotrichia oblita Faldermann.</title>
        <authorList>
            <person name="Rongchong L."/>
        </authorList>
    </citation>
    <scope>NUCLEOTIDE SEQUENCE</scope>
    <source>
        <strain evidence="1">81SQS9</strain>
    </source>
</reference>
<protein>
    <submittedName>
        <fullName evidence="1">Uncharacterized protein</fullName>
    </submittedName>
</protein>
<gene>
    <name evidence="1" type="ORF">MML48_9g00008280</name>
</gene>
<evidence type="ECO:0000313" key="1">
    <source>
        <dbReference type="EMBL" id="KAI4455721.1"/>
    </source>
</evidence>
<accession>A0ACB9SM93</accession>
<dbReference type="Proteomes" id="UP001056778">
    <property type="component" value="Chromosome 9"/>
</dbReference>
<keyword evidence="2" id="KW-1185">Reference proteome</keyword>
<proteinExistence type="predicted"/>
<comment type="caution">
    <text evidence="1">The sequence shown here is derived from an EMBL/GenBank/DDBJ whole genome shotgun (WGS) entry which is preliminary data.</text>
</comment>
<organism evidence="1 2">
    <name type="scientific">Holotrichia oblita</name>
    <name type="common">Chafer beetle</name>
    <dbReference type="NCBI Taxonomy" id="644536"/>
    <lineage>
        <taxon>Eukaryota</taxon>
        <taxon>Metazoa</taxon>
        <taxon>Ecdysozoa</taxon>
        <taxon>Arthropoda</taxon>
        <taxon>Hexapoda</taxon>
        <taxon>Insecta</taxon>
        <taxon>Pterygota</taxon>
        <taxon>Neoptera</taxon>
        <taxon>Endopterygota</taxon>
        <taxon>Coleoptera</taxon>
        <taxon>Polyphaga</taxon>
        <taxon>Scarabaeiformia</taxon>
        <taxon>Scarabaeidae</taxon>
        <taxon>Melolonthinae</taxon>
        <taxon>Holotrichia</taxon>
    </lineage>
</organism>
<dbReference type="EMBL" id="CM043023">
    <property type="protein sequence ID" value="KAI4455721.1"/>
    <property type="molecule type" value="Genomic_DNA"/>
</dbReference>
<name>A0ACB9SM93_HOLOL</name>
<sequence>MTKSTFAPVFGESFIEACTPEMIQTAFRAYKAFLKALEKEIVPTSLQKYKLTRQLKEELTQDKLFHIWNKYTDAVQKQENANEHNIEVDALIADIVIEFIEEKQNEDVRNPRTSSIDVENTGLDENQEKIKLISTPDRGEKYLSDCSAMFHGLTHYATRRLAYEYATATQLKIPPIWEKNKIAGVDWFSSFFLARMTSFNRTTLKVFQDKLEEVCVRYSFEPSNIFNLDETGVTTVQRVPKVITKKGQHQIGQVTSRERGELVTQVGIIAANGISLPPIWVFPRQRFDAKRMMRGVPEVGPLGLVSPSGWMTSDNFIKVLEHIVKHSHCSIERTILLIMDNPESHLSVEGLDFCKQNGIVILTCPTCVLILPTSCSYLIEPCLGPLKHFSTTVLIHGC</sequence>
<evidence type="ECO:0000313" key="2">
    <source>
        <dbReference type="Proteomes" id="UP001056778"/>
    </source>
</evidence>